<accession>A0ACB8EL59</accession>
<protein>
    <submittedName>
        <fullName evidence="1">Uncharacterized protein</fullName>
    </submittedName>
</protein>
<comment type="caution">
    <text evidence="1">The sequence shown here is derived from an EMBL/GenBank/DDBJ whole genome shotgun (WGS) entry which is preliminary data.</text>
</comment>
<dbReference type="EMBL" id="CM037616">
    <property type="protein sequence ID" value="KAH7993247.1"/>
    <property type="molecule type" value="Genomic_DNA"/>
</dbReference>
<dbReference type="Proteomes" id="UP000827872">
    <property type="component" value="Linkage Group LG03"/>
</dbReference>
<reference evidence="1" key="1">
    <citation type="submission" date="2021-08" db="EMBL/GenBank/DDBJ databases">
        <title>The first chromosome-level gecko genome reveals the dynamic sex chromosomes of Neotropical dwarf geckos (Sphaerodactylidae: Sphaerodactylus).</title>
        <authorList>
            <person name="Pinto B.J."/>
            <person name="Keating S.E."/>
            <person name="Gamble T."/>
        </authorList>
    </citation>
    <scope>NUCLEOTIDE SEQUENCE</scope>
    <source>
        <strain evidence="1">TG3544</strain>
    </source>
</reference>
<gene>
    <name evidence="1" type="ORF">K3G42_030090</name>
</gene>
<keyword evidence="2" id="KW-1185">Reference proteome</keyword>
<sequence length="101" mass="12169">MKTKMMEARIHEEKLKLQQKHDSDVQKILDRKNNEIEVLKALYKTKQNEAEETIQKLEKKVQTLVRESQFIRETKEKQIVELKKLCEQSTDSLNNDWEKKL</sequence>
<evidence type="ECO:0000313" key="1">
    <source>
        <dbReference type="EMBL" id="KAH7993247.1"/>
    </source>
</evidence>
<evidence type="ECO:0000313" key="2">
    <source>
        <dbReference type="Proteomes" id="UP000827872"/>
    </source>
</evidence>
<organism evidence="1 2">
    <name type="scientific">Sphaerodactylus townsendi</name>
    <dbReference type="NCBI Taxonomy" id="933632"/>
    <lineage>
        <taxon>Eukaryota</taxon>
        <taxon>Metazoa</taxon>
        <taxon>Chordata</taxon>
        <taxon>Craniata</taxon>
        <taxon>Vertebrata</taxon>
        <taxon>Euteleostomi</taxon>
        <taxon>Lepidosauria</taxon>
        <taxon>Squamata</taxon>
        <taxon>Bifurcata</taxon>
        <taxon>Gekkota</taxon>
        <taxon>Sphaerodactylidae</taxon>
        <taxon>Sphaerodactylus</taxon>
    </lineage>
</organism>
<proteinExistence type="predicted"/>
<name>A0ACB8EL59_9SAUR</name>